<dbReference type="InterPro" id="IPR052739">
    <property type="entry name" value="FAAH2"/>
</dbReference>
<organism evidence="3 4">
    <name type="scientific">Ditylenchus dipsaci</name>
    <dbReference type="NCBI Taxonomy" id="166011"/>
    <lineage>
        <taxon>Eukaryota</taxon>
        <taxon>Metazoa</taxon>
        <taxon>Ecdysozoa</taxon>
        <taxon>Nematoda</taxon>
        <taxon>Chromadorea</taxon>
        <taxon>Rhabditida</taxon>
        <taxon>Tylenchina</taxon>
        <taxon>Tylenchomorpha</taxon>
        <taxon>Sphaerularioidea</taxon>
        <taxon>Anguinidae</taxon>
        <taxon>Anguininae</taxon>
        <taxon>Ditylenchus</taxon>
    </lineage>
</organism>
<dbReference type="SUPFAM" id="SSF75304">
    <property type="entry name" value="Amidase signature (AS) enzymes"/>
    <property type="match status" value="1"/>
</dbReference>
<name>A0A915CM91_9BILA</name>
<dbReference type="InterPro" id="IPR036928">
    <property type="entry name" value="AS_sf"/>
</dbReference>
<feature type="domain" description="Amidase" evidence="2">
    <location>
        <begin position="1"/>
        <end position="77"/>
    </location>
</feature>
<evidence type="ECO:0000256" key="1">
    <source>
        <dbReference type="ARBA" id="ARBA00009199"/>
    </source>
</evidence>
<dbReference type="Proteomes" id="UP000887574">
    <property type="component" value="Unplaced"/>
</dbReference>
<sequence length="297" mass="32172">MHWETYNSVNGTTNNPYDFRKTPGGSSGGVGALVSSAASIFGLGNDLGGSVRIPAFMCGIFGLKPTAGIVPLDGMVPEVTIGYEMANNRLQLNRDVDFKKVKVFCMEELNILVHEPLQIELRQSVRNVAKYFEKTFNVDVVHINLPIAHHTFELWGAFKFGDDAPDSYGESIQKLSHCFNDSSDETILGAISTGKRDKLKQQICNLLGEDGILLFPAFCSTAPYHKQGNFTPFNNSYPTLFNALGLPSLACPLGLNPKDGMPLGIQVVGPAYSEGLLIAVGKELEKGFGGWTPPGNI</sequence>
<protein>
    <submittedName>
        <fullName evidence="4">Amidase domain-containing protein</fullName>
    </submittedName>
</protein>
<dbReference type="PANTHER" id="PTHR43372:SF4">
    <property type="entry name" value="FATTY-ACID AMIDE HYDROLASE 2"/>
    <property type="match status" value="1"/>
</dbReference>
<dbReference type="AlphaFoldDB" id="A0A915CM91"/>
<dbReference type="PANTHER" id="PTHR43372">
    <property type="entry name" value="FATTY-ACID AMIDE HYDROLASE"/>
    <property type="match status" value="1"/>
</dbReference>
<accession>A0A915CM91</accession>
<dbReference type="Gene3D" id="3.90.1300.10">
    <property type="entry name" value="Amidase signature (AS) domain"/>
    <property type="match status" value="2"/>
</dbReference>
<keyword evidence="3" id="KW-1185">Reference proteome</keyword>
<comment type="similarity">
    <text evidence="1">Belongs to the amidase family.</text>
</comment>
<dbReference type="Pfam" id="PF01425">
    <property type="entry name" value="Amidase"/>
    <property type="match status" value="2"/>
</dbReference>
<dbReference type="GO" id="GO:0012505">
    <property type="term" value="C:endomembrane system"/>
    <property type="evidence" value="ECO:0007669"/>
    <property type="project" value="TreeGrafter"/>
</dbReference>
<dbReference type="PROSITE" id="PS00571">
    <property type="entry name" value="AMIDASES"/>
    <property type="match status" value="1"/>
</dbReference>
<proteinExistence type="inferred from homology"/>
<dbReference type="InterPro" id="IPR020556">
    <property type="entry name" value="Amidase_CS"/>
</dbReference>
<evidence type="ECO:0000313" key="4">
    <source>
        <dbReference type="WBParaSite" id="jg1013"/>
    </source>
</evidence>
<evidence type="ECO:0000313" key="3">
    <source>
        <dbReference type="Proteomes" id="UP000887574"/>
    </source>
</evidence>
<dbReference type="WBParaSite" id="jg1013">
    <property type="protein sequence ID" value="jg1013"/>
    <property type="gene ID" value="jg1013"/>
</dbReference>
<dbReference type="InterPro" id="IPR023631">
    <property type="entry name" value="Amidase_dom"/>
</dbReference>
<reference evidence="4" key="1">
    <citation type="submission" date="2022-11" db="UniProtKB">
        <authorList>
            <consortium name="WormBaseParasite"/>
        </authorList>
    </citation>
    <scope>IDENTIFICATION</scope>
</reference>
<feature type="domain" description="Amidase" evidence="2">
    <location>
        <begin position="134"/>
        <end position="277"/>
    </location>
</feature>
<evidence type="ECO:0000259" key="2">
    <source>
        <dbReference type="Pfam" id="PF01425"/>
    </source>
</evidence>